<dbReference type="Proteomes" id="UP000197138">
    <property type="component" value="Unassembled WGS sequence"/>
</dbReference>
<dbReference type="InterPro" id="IPR036893">
    <property type="entry name" value="SBP_sf"/>
</dbReference>
<evidence type="ECO:0000256" key="8">
    <source>
        <dbReference type="ARBA" id="ARBA00023242"/>
    </source>
</evidence>
<evidence type="ECO:0000256" key="7">
    <source>
        <dbReference type="ARBA" id="ARBA00023163"/>
    </source>
</evidence>
<evidence type="ECO:0000313" key="14">
    <source>
        <dbReference type="Proteomes" id="UP000197138"/>
    </source>
</evidence>
<dbReference type="AlphaFoldDB" id="A0A218VY21"/>
<dbReference type="FunFam" id="4.10.1100.10:FF:000001">
    <property type="entry name" value="Squamosa promoter-binding-like protein 14"/>
    <property type="match status" value="1"/>
</dbReference>
<evidence type="ECO:0000256" key="6">
    <source>
        <dbReference type="ARBA" id="ARBA00023125"/>
    </source>
</evidence>
<evidence type="ECO:0000256" key="5">
    <source>
        <dbReference type="ARBA" id="ARBA00023015"/>
    </source>
</evidence>
<organism evidence="12 14">
    <name type="scientific">Punica granatum</name>
    <name type="common">Pomegranate</name>
    <dbReference type="NCBI Taxonomy" id="22663"/>
    <lineage>
        <taxon>Eukaryota</taxon>
        <taxon>Viridiplantae</taxon>
        <taxon>Streptophyta</taxon>
        <taxon>Embryophyta</taxon>
        <taxon>Tracheophyta</taxon>
        <taxon>Spermatophyta</taxon>
        <taxon>Magnoliopsida</taxon>
        <taxon>eudicotyledons</taxon>
        <taxon>Gunneridae</taxon>
        <taxon>Pentapetalae</taxon>
        <taxon>rosids</taxon>
        <taxon>malvids</taxon>
        <taxon>Myrtales</taxon>
        <taxon>Lythraceae</taxon>
        <taxon>Punica</taxon>
    </lineage>
</organism>
<evidence type="ECO:0000259" key="11">
    <source>
        <dbReference type="PROSITE" id="PS51141"/>
    </source>
</evidence>
<proteinExistence type="predicted"/>
<comment type="caution">
    <text evidence="12">The sequence shown here is derived from an EMBL/GenBank/DDBJ whole genome shotgun (WGS) entry which is preliminary data.</text>
</comment>
<evidence type="ECO:0000256" key="4">
    <source>
        <dbReference type="ARBA" id="ARBA00022833"/>
    </source>
</evidence>
<dbReference type="GeneID" id="116214781"/>
<evidence type="ECO:0000256" key="1">
    <source>
        <dbReference type="ARBA" id="ARBA00004123"/>
    </source>
</evidence>
<comment type="subcellular location">
    <subcellularLocation>
        <location evidence="1">Nucleus</location>
    </subcellularLocation>
</comment>
<evidence type="ECO:0000256" key="9">
    <source>
        <dbReference type="PROSITE-ProRule" id="PRU00470"/>
    </source>
</evidence>
<evidence type="ECO:0000313" key="15">
    <source>
        <dbReference type="Proteomes" id="UP000233551"/>
    </source>
</evidence>
<dbReference type="OrthoDB" id="514967at2759"/>
<keyword evidence="4" id="KW-0862">Zinc</keyword>
<dbReference type="Gene3D" id="4.10.1100.10">
    <property type="entry name" value="Transcription factor, SBP-box domain"/>
    <property type="match status" value="1"/>
</dbReference>
<keyword evidence="8" id="KW-0539">Nucleus</keyword>
<evidence type="ECO:0000313" key="12">
    <source>
        <dbReference type="EMBL" id="OWM65213.1"/>
    </source>
</evidence>
<keyword evidence="6" id="KW-0238">DNA-binding</keyword>
<dbReference type="GO" id="GO:0005634">
    <property type="term" value="C:nucleus"/>
    <property type="evidence" value="ECO:0007669"/>
    <property type="project" value="UniProtKB-SubCell"/>
</dbReference>
<feature type="region of interest" description="Disordered" evidence="10">
    <location>
        <begin position="415"/>
        <end position="437"/>
    </location>
</feature>
<keyword evidence="2" id="KW-0479">Metal-binding</keyword>
<dbReference type="PANTHER" id="PTHR31251">
    <property type="entry name" value="SQUAMOSA PROMOTER-BINDING-LIKE PROTEIN 4"/>
    <property type="match status" value="1"/>
</dbReference>
<keyword evidence="15" id="KW-1185">Reference proteome</keyword>
<gene>
    <name evidence="12" type="ORF">CDL15_Pgr008802</name>
    <name evidence="13" type="ORF">CRG98_031843</name>
</gene>
<dbReference type="PANTHER" id="PTHR31251:SF160">
    <property type="entry name" value="SBP-TYPE DOMAIN-CONTAINING PROTEIN"/>
    <property type="match status" value="1"/>
</dbReference>
<keyword evidence="5" id="KW-0805">Transcription regulation</keyword>
<dbReference type="PROSITE" id="PS51141">
    <property type="entry name" value="ZF_SBP"/>
    <property type="match status" value="1"/>
</dbReference>
<reference evidence="14" key="1">
    <citation type="journal article" date="2017" name="Plant J.">
        <title>The pomegranate (Punica granatum L.) genome and the genomics of punicalagin biosynthesis.</title>
        <authorList>
            <person name="Qin G."/>
            <person name="Xu C."/>
            <person name="Ming R."/>
            <person name="Tang H."/>
            <person name="Guyot R."/>
            <person name="Kramer E.M."/>
            <person name="Hu Y."/>
            <person name="Yi X."/>
            <person name="Qi Y."/>
            <person name="Xu X."/>
            <person name="Gao Z."/>
            <person name="Pan H."/>
            <person name="Jian J."/>
            <person name="Tian Y."/>
            <person name="Yue Z."/>
            <person name="Xu Y."/>
        </authorList>
    </citation>
    <scope>NUCLEOTIDE SEQUENCE [LARGE SCALE GENOMIC DNA]</scope>
    <source>
        <strain evidence="14">cv. Dabenzi</strain>
    </source>
</reference>
<dbReference type="SUPFAM" id="SSF103612">
    <property type="entry name" value="SBT domain"/>
    <property type="match status" value="1"/>
</dbReference>
<reference evidence="13 15" key="3">
    <citation type="submission" date="2017-11" db="EMBL/GenBank/DDBJ databases">
        <title>De-novo sequencing of pomegranate (Punica granatum L.) genome.</title>
        <authorList>
            <person name="Akparov Z."/>
            <person name="Amiraslanov A."/>
            <person name="Hajiyeva S."/>
            <person name="Abbasov M."/>
            <person name="Kaur K."/>
            <person name="Hamwieh A."/>
            <person name="Solovyev V."/>
            <person name="Salamov A."/>
            <person name="Braich B."/>
            <person name="Kosarev P."/>
            <person name="Mahmoud A."/>
            <person name="Hajiyev E."/>
            <person name="Babayeva S."/>
            <person name="Izzatullayeva V."/>
            <person name="Mammadov A."/>
            <person name="Mammadov A."/>
            <person name="Sharifova S."/>
            <person name="Ojaghi J."/>
            <person name="Eynullazada K."/>
            <person name="Bayramov B."/>
            <person name="Abdulazimova A."/>
            <person name="Shahmuradov I."/>
        </authorList>
    </citation>
    <scope>NUCLEOTIDE SEQUENCE [LARGE SCALE GENOMIC DNA]</scope>
    <source>
        <strain evidence="13">AG2017</strain>
        <strain evidence="15">cv. AG2017</strain>
        <tissue evidence="13">Leaf</tissue>
    </source>
</reference>
<feature type="region of interest" description="Disordered" evidence="10">
    <location>
        <begin position="135"/>
        <end position="156"/>
    </location>
</feature>
<keyword evidence="3 9" id="KW-0863">Zinc-finger</keyword>
<keyword evidence="7" id="KW-0804">Transcription</keyword>
<sequence length="500" mass="54138">MESWASYALPSDSFTRSSKNPFMNWESRGPPSFVTSNSIFTSSQQVNPGQALGGSGFVDAPRKQILGDSIPDALHGRMDGGRDANGSVGPSVATADGFLFGEEESSSKLSGCVVDQSPLIDLKLGRLADQRDSYGSGLSRGAPMLSSSESSTPSKRCRAAGVSNQAAYCQVYGCNKDLSSSKDYHKRHKVCEVHSKTPKVIVSGIEQRFCQQCSRFHLLCEFDDGKRSCRKRLAGHNERRRKPQVGFHSSGRAGRFLLPYDVGKFHGMNDCFGHIKLEGRTNYSPIPLSSFQYQDLHQRLPFSSPSFEKGLSPFQESDRDSLTAVNMFGNITRCSGPRPFLNEDPSIGSEEFGSIFNTEPPIQGLSGISEPGCALSLLSSQSQNSSSHTSGIPMDQSLSQYSIIQVSDNLAVNGGSSKLPGSVREPQAGPGAVSDGDSAGFEMSDEILNGSGFSKAKDHFLGEEAPTIDLLQLSSQLQRVEHERQYMKLESDPLVCLRTA</sequence>
<reference evidence="12" key="2">
    <citation type="submission" date="2017-06" db="EMBL/GenBank/DDBJ databases">
        <title>The pomegranate genome and the genomics of punicalagin biosynthesis.</title>
        <authorList>
            <person name="Xu C."/>
        </authorList>
    </citation>
    <scope>NUCLEOTIDE SEQUENCE [LARGE SCALE GENOMIC DNA]</scope>
    <source>
        <tissue evidence="12">Fresh leaf</tissue>
    </source>
</reference>
<dbReference type="Pfam" id="PF03110">
    <property type="entry name" value="SBP"/>
    <property type="match status" value="1"/>
</dbReference>
<dbReference type="InterPro" id="IPR004333">
    <property type="entry name" value="SBP_dom"/>
</dbReference>
<evidence type="ECO:0000256" key="10">
    <source>
        <dbReference type="SAM" id="MobiDB-lite"/>
    </source>
</evidence>
<dbReference type="STRING" id="22663.A0A218VY21"/>
<dbReference type="EMBL" id="PGOL01002464">
    <property type="protein sequence ID" value="PKI47710.1"/>
    <property type="molecule type" value="Genomic_DNA"/>
</dbReference>
<feature type="domain" description="SBP-type" evidence="11">
    <location>
        <begin position="166"/>
        <end position="243"/>
    </location>
</feature>
<dbReference type="InterPro" id="IPR044817">
    <property type="entry name" value="SBP-like"/>
</dbReference>
<dbReference type="GO" id="GO:0008270">
    <property type="term" value="F:zinc ion binding"/>
    <property type="evidence" value="ECO:0007669"/>
    <property type="project" value="UniProtKB-KW"/>
</dbReference>
<dbReference type="EMBL" id="MTKT01005615">
    <property type="protein sequence ID" value="OWM65213.1"/>
    <property type="molecule type" value="Genomic_DNA"/>
</dbReference>
<accession>A0A218VY21</accession>
<dbReference type="GO" id="GO:0003677">
    <property type="term" value="F:DNA binding"/>
    <property type="evidence" value="ECO:0007669"/>
    <property type="project" value="UniProtKB-KW"/>
</dbReference>
<evidence type="ECO:0000256" key="3">
    <source>
        <dbReference type="ARBA" id="ARBA00022771"/>
    </source>
</evidence>
<evidence type="ECO:0000256" key="2">
    <source>
        <dbReference type="ARBA" id="ARBA00022723"/>
    </source>
</evidence>
<dbReference type="Proteomes" id="UP000233551">
    <property type="component" value="Unassembled WGS sequence"/>
</dbReference>
<name>A0A218VY21_PUNGR</name>
<protein>
    <recommendedName>
        <fullName evidence="11">SBP-type domain-containing protein</fullName>
    </recommendedName>
</protein>
<evidence type="ECO:0000313" key="13">
    <source>
        <dbReference type="EMBL" id="PKI47710.1"/>
    </source>
</evidence>